<feature type="signal peptide" evidence="2">
    <location>
        <begin position="1"/>
        <end position="19"/>
    </location>
</feature>
<name>A0AAN9Z0N3_9ORTH</name>
<evidence type="ECO:0000256" key="2">
    <source>
        <dbReference type="SAM" id="SignalP"/>
    </source>
</evidence>
<sequence>MKFTLLLLVAVALAASALADQHDKNDKDHAKEHPNEKHSKNDGHGHKRSVRSLGLAPALAYAPAPYAAYAHAPYAPAYARAPAYGLAYYG</sequence>
<evidence type="ECO:0000313" key="3">
    <source>
        <dbReference type="EMBL" id="KAK7790839.1"/>
    </source>
</evidence>
<dbReference type="EMBL" id="JAZDUA010000582">
    <property type="protein sequence ID" value="KAK7790839.1"/>
    <property type="molecule type" value="Genomic_DNA"/>
</dbReference>
<organism evidence="3 4">
    <name type="scientific">Gryllus longicercus</name>
    <dbReference type="NCBI Taxonomy" id="2509291"/>
    <lineage>
        <taxon>Eukaryota</taxon>
        <taxon>Metazoa</taxon>
        <taxon>Ecdysozoa</taxon>
        <taxon>Arthropoda</taxon>
        <taxon>Hexapoda</taxon>
        <taxon>Insecta</taxon>
        <taxon>Pterygota</taxon>
        <taxon>Neoptera</taxon>
        <taxon>Polyneoptera</taxon>
        <taxon>Orthoptera</taxon>
        <taxon>Ensifera</taxon>
        <taxon>Gryllidea</taxon>
        <taxon>Grylloidea</taxon>
        <taxon>Gryllidae</taxon>
        <taxon>Gryllinae</taxon>
        <taxon>Gryllus</taxon>
    </lineage>
</organism>
<feature type="chain" id="PRO_5042850377" description="Accessory gland protein" evidence="2">
    <location>
        <begin position="20"/>
        <end position="90"/>
    </location>
</feature>
<dbReference type="Proteomes" id="UP001378592">
    <property type="component" value="Unassembled WGS sequence"/>
</dbReference>
<proteinExistence type="predicted"/>
<gene>
    <name evidence="3" type="ORF">R5R35_011224</name>
</gene>
<feature type="compositionally biased region" description="Basic and acidic residues" evidence="1">
    <location>
        <begin position="20"/>
        <end position="44"/>
    </location>
</feature>
<reference evidence="3 4" key="1">
    <citation type="submission" date="2024-03" db="EMBL/GenBank/DDBJ databases">
        <title>The genome assembly and annotation of the cricket Gryllus longicercus Weissman &amp; Gray.</title>
        <authorList>
            <person name="Szrajer S."/>
            <person name="Gray D."/>
            <person name="Ylla G."/>
        </authorList>
    </citation>
    <scope>NUCLEOTIDE SEQUENCE [LARGE SCALE GENOMIC DNA]</scope>
    <source>
        <strain evidence="3">DAG 2021-001</strain>
        <tissue evidence="3">Whole body minus gut</tissue>
    </source>
</reference>
<evidence type="ECO:0000313" key="4">
    <source>
        <dbReference type="Proteomes" id="UP001378592"/>
    </source>
</evidence>
<evidence type="ECO:0000256" key="1">
    <source>
        <dbReference type="SAM" id="MobiDB-lite"/>
    </source>
</evidence>
<evidence type="ECO:0008006" key="5">
    <source>
        <dbReference type="Google" id="ProtNLM"/>
    </source>
</evidence>
<accession>A0AAN9Z0N3</accession>
<dbReference type="AlphaFoldDB" id="A0AAN9Z0N3"/>
<feature type="region of interest" description="Disordered" evidence="1">
    <location>
        <begin position="20"/>
        <end position="49"/>
    </location>
</feature>
<protein>
    <recommendedName>
        <fullName evidence="5">Accessory gland protein</fullName>
    </recommendedName>
</protein>
<comment type="caution">
    <text evidence="3">The sequence shown here is derived from an EMBL/GenBank/DDBJ whole genome shotgun (WGS) entry which is preliminary data.</text>
</comment>
<keyword evidence="2" id="KW-0732">Signal</keyword>
<keyword evidence="4" id="KW-1185">Reference proteome</keyword>